<dbReference type="PROSITE" id="PS51257">
    <property type="entry name" value="PROKAR_LIPOPROTEIN"/>
    <property type="match status" value="1"/>
</dbReference>
<dbReference type="EMBL" id="KN840535">
    <property type="protein sequence ID" value="KIP05715.1"/>
    <property type="molecule type" value="Genomic_DNA"/>
</dbReference>
<evidence type="ECO:0000313" key="1">
    <source>
        <dbReference type="EMBL" id="KIP05715.1"/>
    </source>
</evidence>
<evidence type="ECO:0000313" key="2">
    <source>
        <dbReference type="Proteomes" id="UP000053257"/>
    </source>
</evidence>
<proteinExistence type="predicted"/>
<dbReference type="Proteomes" id="UP000053257">
    <property type="component" value="Unassembled WGS sequence"/>
</dbReference>
<protein>
    <submittedName>
        <fullName evidence="1">Uncharacterized protein</fullName>
    </submittedName>
</protein>
<dbReference type="AlphaFoldDB" id="A0A0C3S8X3"/>
<accession>A0A0C3S8X3</accession>
<gene>
    <name evidence="1" type="ORF">PHLGIDRAFT_486381</name>
</gene>
<organism evidence="1 2">
    <name type="scientific">Phlebiopsis gigantea (strain 11061_1 CR5-6)</name>
    <name type="common">White-rot fungus</name>
    <name type="synonym">Peniophora gigantea</name>
    <dbReference type="NCBI Taxonomy" id="745531"/>
    <lineage>
        <taxon>Eukaryota</taxon>
        <taxon>Fungi</taxon>
        <taxon>Dikarya</taxon>
        <taxon>Basidiomycota</taxon>
        <taxon>Agaricomycotina</taxon>
        <taxon>Agaricomycetes</taxon>
        <taxon>Polyporales</taxon>
        <taxon>Phanerochaetaceae</taxon>
        <taxon>Phlebiopsis</taxon>
    </lineage>
</organism>
<keyword evidence="2" id="KW-1185">Reference proteome</keyword>
<name>A0A0C3S8X3_PHLG1</name>
<dbReference type="HOGENOM" id="CLU_2886586_0_0_1"/>
<sequence length="63" mass="6999">MINLRTVEATQPNQLTSSCHSISDIRFSNRVVGNMGEDLSYGERDETANETILATENEPLDDV</sequence>
<reference evidence="1 2" key="1">
    <citation type="journal article" date="2014" name="PLoS Genet.">
        <title>Analysis of the Phlebiopsis gigantea genome, transcriptome and secretome provides insight into its pioneer colonization strategies of wood.</title>
        <authorList>
            <person name="Hori C."/>
            <person name="Ishida T."/>
            <person name="Igarashi K."/>
            <person name="Samejima M."/>
            <person name="Suzuki H."/>
            <person name="Master E."/>
            <person name="Ferreira P."/>
            <person name="Ruiz-Duenas F.J."/>
            <person name="Held B."/>
            <person name="Canessa P."/>
            <person name="Larrondo L.F."/>
            <person name="Schmoll M."/>
            <person name="Druzhinina I.S."/>
            <person name="Kubicek C.P."/>
            <person name="Gaskell J.A."/>
            <person name="Kersten P."/>
            <person name="St John F."/>
            <person name="Glasner J."/>
            <person name="Sabat G."/>
            <person name="Splinter BonDurant S."/>
            <person name="Syed K."/>
            <person name="Yadav J."/>
            <person name="Mgbeahuruike A.C."/>
            <person name="Kovalchuk A."/>
            <person name="Asiegbu F.O."/>
            <person name="Lackner G."/>
            <person name="Hoffmeister D."/>
            <person name="Rencoret J."/>
            <person name="Gutierrez A."/>
            <person name="Sun H."/>
            <person name="Lindquist E."/>
            <person name="Barry K."/>
            <person name="Riley R."/>
            <person name="Grigoriev I.V."/>
            <person name="Henrissat B."/>
            <person name="Kues U."/>
            <person name="Berka R.M."/>
            <person name="Martinez A.T."/>
            <person name="Covert S.F."/>
            <person name="Blanchette R.A."/>
            <person name="Cullen D."/>
        </authorList>
    </citation>
    <scope>NUCLEOTIDE SEQUENCE [LARGE SCALE GENOMIC DNA]</scope>
    <source>
        <strain evidence="1 2">11061_1 CR5-6</strain>
    </source>
</reference>